<keyword evidence="7" id="KW-0032">Aminotransferase</keyword>
<dbReference type="OrthoDB" id="3224382at2"/>
<dbReference type="InterPro" id="IPR015424">
    <property type="entry name" value="PyrdxlP-dep_Trfase"/>
</dbReference>
<sequence length="397" mass="41844">MPAVPADSLRSDTLDLLRQRTSAKWRTYPNDVLPLFVAEMDYPLAAPLAAAFRAVIERSDVGYIGSPDAVGTAFSSFAATRWGWSIDATGIRTTTDVSVAIVETLRQAVAPGSAIVIMPPVYAPFFELVPEAGCVVVEVPLNDDGETCSIDLDGLERAFEAGAKGVLLCNPHNPLGLVHTRETLSAVAALAERYGAIVVSDEIHGPLVHPGVTFTPYLSVSDAARRHAVAVTSASKGWNVAGAKCALMVAAGPEMLALLDAMPAEVSMRTSQFGLHGSVAAFTDGEPWLDGALACIGRSADLLEELLAEHLPEVRFRRPQASYLAWLDFRALAWGDDPSIRALEEAAVALNPGPSFGSPGRGFARLNLACSAEVLTEAVRRLASAEAAAGAGRGTDR</sequence>
<dbReference type="InterPro" id="IPR015421">
    <property type="entry name" value="PyrdxlP-dep_Trfase_major"/>
</dbReference>
<keyword evidence="8" id="KW-1185">Reference proteome</keyword>
<protein>
    <recommendedName>
        <fullName evidence="2">cysteine-S-conjugate beta-lyase</fullName>
        <ecNumber evidence="2">4.4.1.13</ecNumber>
    </recommendedName>
</protein>
<evidence type="ECO:0000313" key="7">
    <source>
        <dbReference type="EMBL" id="TIH39446.1"/>
    </source>
</evidence>
<dbReference type="GO" id="GO:0047804">
    <property type="term" value="F:cysteine-S-conjugate beta-lyase activity"/>
    <property type="evidence" value="ECO:0007669"/>
    <property type="project" value="UniProtKB-EC"/>
</dbReference>
<evidence type="ECO:0000259" key="6">
    <source>
        <dbReference type="Pfam" id="PF00155"/>
    </source>
</evidence>
<comment type="cofactor">
    <cofactor evidence="1">
        <name>pyridoxal 5'-phosphate</name>
        <dbReference type="ChEBI" id="CHEBI:597326"/>
    </cofactor>
</comment>
<reference evidence="7 8" key="1">
    <citation type="journal article" date="2019" name="Microorganisms">
        <title>Systematic Affiliation and Genome Analysis of Subtercola vilae DB165(T) with Particular Emphasis on Cold Adaptation of an Isolate from a High-Altitude Cold Volcano Lake.</title>
        <authorList>
            <person name="Villalobos A.S."/>
            <person name="Wiese J."/>
            <person name="Imhoff J.F."/>
            <person name="Dorador C."/>
            <person name="Keller A."/>
            <person name="Hentschel U."/>
        </authorList>
    </citation>
    <scope>NUCLEOTIDE SEQUENCE [LARGE SCALE GENOMIC DNA]</scope>
    <source>
        <strain evidence="7 8">DB165</strain>
    </source>
</reference>
<dbReference type="EC" id="4.4.1.13" evidence="2"/>
<keyword evidence="7" id="KW-0808">Transferase</keyword>
<dbReference type="GO" id="GO:0008483">
    <property type="term" value="F:transaminase activity"/>
    <property type="evidence" value="ECO:0007669"/>
    <property type="project" value="UniProtKB-KW"/>
</dbReference>
<comment type="similarity">
    <text evidence="5">Belongs to the class-II pyridoxal-phosphate-dependent aminotransferase family. MalY/PatB cystathionine beta-lyase subfamily.</text>
</comment>
<gene>
    <name evidence="7" type="ORF">D4765_04480</name>
</gene>
<dbReference type="InterPro" id="IPR004839">
    <property type="entry name" value="Aminotransferase_I/II_large"/>
</dbReference>
<organism evidence="7 8">
    <name type="scientific">Subtercola vilae</name>
    <dbReference type="NCBI Taxonomy" id="2056433"/>
    <lineage>
        <taxon>Bacteria</taxon>
        <taxon>Bacillati</taxon>
        <taxon>Actinomycetota</taxon>
        <taxon>Actinomycetes</taxon>
        <taxon>Micrococcales</taxon>
        <taxon>Microbacteriaceae</taxon>
        <taxon>Subtercola</taxon>
    </lineage>
</organism>
<dbReference type="PANTHER" id="PTHR43525:SF2">
    <property type="entry name" value="CYSTATHIONINE BETA-LYASE-RELATED"/>
    <property type="match status" value="1"/>
</dbReference>
<evidence type="ECO:0000256" key="1">
    <source>
        <dbReference type="ARBA" id="ARBA00001933"/>
    </source>
</evidence>
<dbReference type="Proteomes" id="UP000306192">
    <property type="component" value="Unassembled WGS sequence"/>
</dbReference>
<feature type="domain" description="Aminotransferase class I/classII large" evidence="6">
    <location>
        <begin position="98"/>
        <end position="382"/>
    </location>
</feature>
<keyword evidence="3" id="KW-0663">Pyridoxal phosphate</keyword>
<dbReference type="InterPro" id="IPR051798">
    <property type="entry name" value="Class-II_PLP-Dep_Aminotrans"/>
</dbReference>
<evidence type="ECO:0000313" key="8">
    <source>
        <dbReference type="Proteomes" id="UP000306192"/>
    </source>
</evidence>
<dbReference type="CDD" id="cd00609">
    <property type="entry name" value="AAT_like"/>
    <property type="match status" value="1"/>
</dbReference>
<dbReference type="AlphaFoldDB" id="A0A4T2C9U5"/>
<comment type="caution">
    <text evidence="7">The sequence shown here is derived from an EMBL/GenBank/DDBJ whole genome shotgun (WGS) entry which is preliminary data.</text>
</comment>
<evidence type="ECO:0000256" key="3">
    <source>
        <dbReference type="ARBA" id="ARBA00022898"/>
    </source>
</evidence>
<dbReference type="GO" id="GO:0030170">
    <property type="term" value="F:pyridoxal phosphate binding"/>
    <property type="evidence" value="ECO:0007669"/>
    <property type="project" value="InterPro"/>
</dbReference>
<dbReference type="Gene3D" id="3.40.640.10">
    <property type="entry name" value="Type I PLP-dependent aspartate aminotransferase-like (Major domain)"/>
    <property type="match status" value="1"/>
</dbReference>
<keyword evidence="4" id="KW-0456">Lyase</keyword>
<dbReference type="Gene3D" id="3.90.1150.10">
    <property type="entry name" value="Aspartate Aminotransferase, domain 1"/>
    <property type="match status" value="1"/>
</dbReference>
<evidence type="ECO:0000256" key="5">
    <source>
        <dbReference type="ARBA" id="ARBA00037974"/>
    </source>
</evidence>
<dbReference type="Pfam" id="PF00155">
    <property type="entry name" value="Aminotran_1_2"/>
    <property type="match status" value="1"/>
</dbReference>
<accession>A0A4T2C9U5</accession>
<dbReference type="InterPro" id="IPR015422">
    <property type="entry name" value="PyrdxlP-dep_Trfase_small"/>
</dbReference>
<dbReference type="RefSeq" id="WP_136641063.1">
    <property type="nucleotide sequence ID" value="NZ_QYRT01000006.1"/>
</dbReference>
<evidence type="ECO:0000256" key="2">
    <source>
        <dbReference type="ARBA" id="ARBA00012224"/>
    </source>
</evidence>
<dbReference type="SUPFAM" id="SSF53383">
    <property type="entry name" value="PLP-dependent transferases"/>
    <property type="match status" value="1"/>
</dbReference>
<proteinExistence type="inferred from homology"/>
<dbReference type="EMBL" id="QYRT01000006">
    <property type="protein sequence ID" value="TIH39446.1"/>
    <property type="molecule type" value="Genomic_DNA"/>
</dbReference>
<dbReference type="PANTHER" id="PTHR43525">
    <property type="entry name" value="PROTEIN MALY"/>
    <property type="match status" value="1"/>
</dbReference>
<name>A0A4T2C9U5_9MICO</name>
<evidence type="ECO:0000256" key="4">
    <source>
        <dbReference type="ARBA" id="ARBA00023239"/>
    </source>
</evidence>